<sequence>MTEEEWKILDSVGYGNLFPLELPSTLKKKIYVDGHTGIERNQYEDIVDRVSYRTLQRKFQSFCNLKAIFEAYGEPDVVFILSWSGSEKIFFEGLDYESKAEWYEHGLRAVYLSKTHKTKVIWTSHPNKFRYLGTNPQKMCQYLSDTYKALTGLH</sequence>
<dbReference type="AlphaFoldDB" id="A0AB35ZBR2"/>
<organism evidence="1 2">
    <name type="scientific">Segatella copri</name>
    <dbReference type="NCBI Taxonomy" id="165179"/>
    <lineage>
        <taxon>Bacteria</taxon>
        <taxon>Pseudomonadati</taxon>
        <taxon>Bacteroidota</taxon>
        <taxon>Bacteroidia</taxon>
        <taxon>Bacteroidales</taxon>
        <taxon>Prevotellaceae</taxon>
        <taxon>Segatella</taxon>
    </lineage>
</organism>
<dbReference type="EMBL" id="VZBT01000015">
    <property type="protein sequence ID" value="MQO02948.1"/>
    <property type="molecule type" value="Genomic_DNA"/>
</dbReference>
<evidence type="ECO:0000313" key="2">
    <source>
        <dbReference type="Proteomes" id="UP000390763"/>
    </source>
</evidence>
<dbReference type="RefSeq" id="WP_153087596.1">
    <property type="nucleotide sequence ID" value="NZ_VZAO01000085.1"/>
</dbReference>
<protein>
    <recommendedName>
        <fullName evidence="3">Uracil-DNA glycosylase-like domain-containing protein</fullName>
    </recommendedName>
</protein>
<accession>A0AB35ZBR2</accession>
<gene>
    <name evidence="1" type="ORF">F7D62_02255</name>
</gene>
<proteinExistence type="predicted"/>
<dbReference type="Proteomes" id="UP000390763">
    <property type="component" value="Unassembled WGS sequence"/>
</dbReference>
<evidence type="ECO:0008006" key="3">
    <source>
        <dbReference type="Google" id="ProtNLM"/>
    </source>
</evidence>
<evidence type="ECO:0000313" key="1">
    <source>
        <dbReference type="EMBL" id="MQO02948.1"/>
    </source>
</evidence>
<reference evidence="2" key="1">
    <citation type="submission" date="2019-09" db="EMBL/GenBank/DDBJ databases">
        <title>Distinct polysaccharide growth profiles of human intestinal Prevotella copri isolates.</title>
        <authorList>
            <person name="Fehlner-Peach H."/>
            <person name="Magnabosco C."/>
            <person name="Raghavan V."/>
            <person name="Scher J.U."/>
            <person name="Tett A."/>
            <person name="Cox L.M."/>
            <person name="Gottsegen C."/>
            <person name="Watters A."/>
            <person name="Wiltshire- Gordon J.D."/>
            <person name="Segata N."/>
            <person name="Bonneau R."/>
            <person name="Littman D.R."/>
        </authorList>
    </citation>
    <scope>NUCLEOTIDE SEQUENCE [LARGE SCALE GENOMIC DNA]</scope>
    <source>
        <strain evidence="2">iAK279</strain>
    </source>
</reference>
<comment type="caution">
    <text evidence="1">The sequence shown here is derived from an EMBL/GenBank/DDBJ whole genome shotgun (WGS) entry which is preliminary data.</text>
</comment>
<name>A0AB35ZBR2_9BACT</name>